<evidence type="ECO:0000256" key="10">
    <source>
        <dbReference type="ARBA" id="ARBA00023212"/>
    </source>
</evidence>
<evidence type="ECO:0000256" key="5">
    <source>
        <dbReference type="ARBA" id="ARBA00022574"/>
    </source>
</evidence>
<keyword evidence="8" id="KW-0156">Chromatin regulator</keyword>
<evidence type="ECO:0000256" key="13">
    <source>
        <dbReference type="SAM" id="MobiDB-lite"/>
    </source>
</evidence>
<dbReference type="Pfam" id="PF00400">
    <property type="entry name" value="WD40"/>
    <property type="match status" value="2"/>
</dbReference>
<dbReference type="FunFam" id="1.20.120.1900:FF:000034">
    <property type="entry name" value="Spindle pole body component"/>
    <property type="match status" value="1"/>
</dbReference>
<dbReference type="InterPro" id="IPR050459">
    <property type="entry name" value="WD_repeat_RBAP46/RBAP48/MSI1"/>
</dbReference>
<dbReference type="SUPFAM" id="SSF50978">
    <property type="entry name" value="WD40 repeat-like"/>
    <property type="match status" value="1"/>
</dbReference>
<dbReference type="Gene3D" id="2.130.10.10">
    <property type="entry name" value="YVTN repeat-like/Quinoprotein amine dehydrogenase"/>
    <property type="match status" value="1"/>
</dbReference>
<comment type="caution">
    <text evidence="16">The sequence shown here is derived from an EMBL/GenBank/DDBJ whole genome shotgun (WGS) entry which is preliminary data.</text>
</comment>
<dbReference type="Gene3D" id="1.20.120.1900">
    <property type="entry name" value="Gamma-tubulin complex, C-terminal domain"/>
    <property type="match status" value="1"/>
</dbReference>
<keyword evidence="10" id="KW-0206">Cytoskeleton</keyword>
<dbReference type="InterPro" id="IPR040457">
    <property type="entry name" value="GCP_C"/>
</dbReference>
<sequence length="1363" mass="147166">MEEVKCSLLSFNSALLSQTLDAPSSAADARAADSNADSAAGASAEPLRRYCEALPFHPTEQQLLQRALPLGRSYHTLLRATQEAAVGRVEGLYPAAIANGVKKVLFNYAEAVKAAETPSALAALPATYALTFTLLEAIVKQQQRTEVCLPLLDSFLHNQEVPAAFRRLLGESVWLALLYTTAHYIAHGVVLHARPDYFIAVRAKSTETAAATAAVRSASTGFGGGAGEEHILYTDRLPLGVSPELGLLILAAGKERRVLLRDMDVQGGSDYLEQLALGSQDEAANAVFHSIFNAQLCHGGVLVAEELAARVEAAKTLWSKALWMKVGDLPSLKVNLAALRSMFLCHRGDVWYAFVERVLPVLADVLPSLSPAAALEVAEGANAEGEKQVNAADAPARESHVAAPRSAYLQRIASEAFLFALSVSNLRDTVAYEAFTMRVKSCSVQQADAAFAADGPTRVARHTRGGGGAAGSTEDVARHLLLIVEALYLQYIPPQGLLLIVSHKAMQYYQRLFLFHLALRFSLEALAVTRSLLSEALVTNTRPSADLRRAFSLFQFIHFMESSLGYYMQVDVISVFTAKLEEQLASAACTSVDQAKRFHDQFIWHVLEATFLTEGSEPLLRACQSLNTCATTLYILCMRYRIPYWAVDGVNETPAEVRATLIALEARVQQEVVAVFTGHLGLGGRPWERALWSRLDFNGYFSRRRGRPAVPVPLRSASANESVNDAADASFFPQPSPTRPSREALPSAAPPTGRVTRTQALARLRRGEGSSTDTKPVRAPGNDVNELRVLETRKECVVGEVRADAQQKKSEGTSSHAAAPPAVSATITPDDGDDIGAAFQETGDASRRHRRHGHDAEGTSGDAVRDDASDGGAANVCDDYSSDDGSESTCSARRGGAGSAPTEAFSVHPTHAGARGRAVSTRQAANALPRMLALQRSFETEAKHLYEYCGTHVVEWPTLAVEWIPDRAFVDPERDYTLQYLAIGTQAHPLSGAANTVKVMEVAVPVTTAKDVMYGLYGDDDIAGAEAVDPALEGGIDPGKRFANVKGHFHCEQTLTMDSAVLKIRAMPAETNIIAVKTASGLIGVYNLVQDLTQNEAGRTVPDALLRGHRRGGFGLSWNTLKPGFIASAADDGYVNYYDVSHRLTIDLREASAVDPSLTGPETQPLERLVGHRDIVTDCCWHSSQGHLLASSSMDGDARLWDIRMSAGSSTIPSAHASGATAAQFHPIGAFQLATAGAEGSISLWDIRRTADPVRELNYHGRLIAGLQWSPFCETVMLSYGADGRVVLWDLAKMTLPLGYSEDQLAPPEVSFVHIGHVGRVTDASWNSSKTEEWLLASADTTNGVHVYRPLLNVVQDYRAYQQ</sequence>
<feature type="domain" description="Gamma tubulin complex component C-terminal" evidence="14">
    <location>
        <begin position="334"/>
        <end position="701"/>
    </location>
</feature>
<dbReference type="PANTHER" id="PTHR22850">
    <property type="entry name" value="WD40 REPEAT FAMILY"/>
    <property type="match status" value="1"/>
</dbReference>
<evidence type="ECO:0000259" key="14">
    <source>
        <dbReference type="Pfam" id="PF04130"/>
    </source>
</evidence>
<dbReference type="InterPro" id="IPR001680">
    <property type="entry name" value="WD40_rpt"/>
</dbReference>
<dbReference type="PROSITE" id="PS50082">
    <property type="entry name" value="WD_REPEATS_2"/>
    <property type="match status" value="3"/>
</dbReference>
<reference evidence="17" key="1">
    <citation type="submission" date="2019-02" db="EMBL/GenBank/DDBJ databases">
        <title>FDA dAtabase for Regulatory Grade micrObial Sequences (FDA-ARGOS): Supporting development and validation of Infectious Disease Dx tests.</title>
        <authorList>
            <person name="Duncan R."/>
            <person name="Fisher C."/>
            <person name="Tallon L."/>
            <person name="Sadzewicz L."/>
            <person name="Sengamalay N."/>
            <person name="Ott S."/>
            <person name="Godinez A."/>
            <person name="Nagaraj S."/>
            <person name="Vavikolanu K."/>
            <person name="Nadendla S."/>
            <person name="Aluvathingal J."/>
            <person name="Sichtig H."/>
        </authorList>
    </citation>
    <scope>NUCLEOTIDE SEQUENCE [LARGE SCALE GENOMIC DNA]</scope>
    <source>
        <strain evidence="17">FDAARGOS_361</strain>
    </source>
</reference>
<evidence type="ECO:0000256" key="1">
    <source>
        <dbReference type="ARBA" id="ARBA00004123"/>
    </source>
</evidence>
<dbReference type="Pfam" id="PF12265">
    <property type="entry name" value="CAF1C_H4-bd"/>
    <property type="match status" value="1"/>
</dbReference>
<keyword evidence="4" id="KW-0963">Cytoplasm</keyword>
<dbReference type="GO" id="GO:0005634">
    <property type="term" value="C:nucleus"/>
    <property type="evidence" value="ECO:0007669"/>
    <property type="project" value="UniProtKB-SubCell"/>
</dbReference>
<keyword evidence="9" id="KW-0689">Ribosomal protein</keyword>
<keyword evidence="7" id="KW-0677">Repeat</keyword>
<evidence type="ECO:0000256" key="7">
    <source>
        <dbReference type="ARBA" id="ARBA00022737"/>
    </source>
</evidence>
<feature type="compositionally biased region" description="Low complexity" evidence="13">
    <location>
        <begin position="813"/>
        <end position="829"/>
    </location>
</feature>
<evidence type="ECO:0000313" key="16">
    <source>
        <dbReference type="EMBL" id="TPP45666.1"/>
    </source>
</evidence>
<dbReference type="VEuPathDB" id="TriTrypDB:LDHU3_30.1320"/>
<feature type="repeat" description="WD" evidence="12">
    <location>
        <begin position="1169"/>
        <end position="1211"/>
    </location>
</feature>
<dbReference type="VEuPathDB" id="TriTrypDB:LdCL_300015300"/>
<comment type="subcellular location">
    <subcellularLocation>
        <location evidence="2">Cytoplasm</location>
        <location evidence="2">Cytoskeleton</location>
    </subcellularLocation>
    <subcellularLocation>
        <location evidence="1">Nucleus</location>
    </subcellularLocation>
</comment>
<evidence type="ECO:0000256" key="11">
    <source>
        <dbReference type="ARBA" id="ARBA00023242"/>
    </source>
</evidence>
<dbReference type="SMART" id="SM00320">
    <property type="entry name" value="WD40"/>
    <property type="match status" value="6"/>
</dbReference>
<evidence type="ECO:0000256" key="3">
    <source>
        <dbReference type="ARBA" id="ARBA00010337"/>
    </source>
</evidence>
<keyword evidence="6" id="KW-0493">Microtubule</keyword>
<feature type="region of interest" description="Disordered" evidence="13">
    <location>
        <begin position="721"/>
        <end position="758"/>
    </location>
</feature>
<evidence type="ECO:0000256" key="8">
    <source>
        <dbReference type="ARBA" id="ARBA00022853"/>
    </source>
</evidence>
<dbReference type="PROSITE" id="PS50294">
    <property type="entry name" value="WD_REPEATS_REGION"/>
    <property type="match status" value="1"/>
</dbReference>
<comment type="similarity">
    <text evidence="3">Belongs to the TUBGCP family.</text>
</comment>
<dbReference type="GO" id="GO:0006325">
    <property type="term" value="P:chromatin organization"/>
    <property type="evidence" value="ECO:0007669"/>
    <property type="project" value="UniProtKB-KW"/>
</dbReference>
<feature type="repeat" description="WD" evidence="12">
    <location>
        <begin position="1213"/>
        <end position="1248"/>
    </location>
</feature>
<feature type="domain" description="Histone-binding protein RBBP4-like N-terminal" evidence="15">
    <location>
        <begin position="939"/>
        <end position="1005"/>
    </location>
</feature>
<evidence type="ECO:0000256" key="2">
    <source>
        <dbReference type="ARBA" id="ARBA00004245"/>
    </source>
</evidence>
<feature type="repeat" description="WD" evidence="12">
    <location>
        <begin position="1257"/>
        <end position="1291"/>
    </location>
</feature>
<dbReference type="InterPro" id="IPR022052">
    <property type="entry name" value="Histone-bd_RBBP4-like_N"/>
</dbReference>
<dbReference type="InterPro" id="IPR042241">
    <property type="entry name" value="GCP_C_sf"/>
</dbReference>
<evidence type="ECO:0000259" key="15">
    <source>
        <dbReference type="Pfam" id="PF12265"/>
    </source>
</evidence>
<name>A0A504X9G7_LEIDO</name>
<dbReference type="EMBL" id="RHLC01000011">
    <property type="protein sequence ID" value="TPP45666.1"/>
    <property type="molecule type" value="Genomic_DNA"/>
</dbReference>
<gene>
    <name evidence="16" type="ORF">CGC21_35285</name>
</gene>
<dbReference type="Pfam" id="PF04130">
    <property type="entry name" value="GCP_C_terminal"/>
    <property type="match status" value="1"/>
</dbReference>
<dbReference type="GO" id="GO:0043015">
    <property type="term" value="F:gamma-tubulin binding"/>
    <property type="evidence" value="ECO:0007669"/>
    <property type="project" value="InterPro"/>
</dbReference>
<proteinExistence type="inferred from homology"/>
<keyword evidence="5 12" id="KW-0853">WD repeat</keyword>
<dbReference type="GO" id="GO:0005840">
    <property type="term" value="C:ribosome"/>
    <property type="evidence" value="ECO:0007669"/>
    <property type="project" value="UniProtKB-KW"/>
</dbReference>
<dbReference type="PROSITE" id="PS00678">
    <property type="entry name" value="WD_REPEATS_1"/>
    <property type="match status" value="1"/>
</dbReference>
<evidence type="ECO:0000256" key="9">
    <source>
        <dbReference type="ARBA" id="ARBA00022980"/>
    </source>
</evidence>
<keyword evidence="9" id="KW-0687">Ribonucleoprotein</keyword>
<evidence type="ECO:0000256" key="4">
    <source>
        <dbReference type="ARBA" id="ARBA00022490"/>
    </source>
</evidence>
<dbReference type="VEuPathDB" id="TriTrypDB:LdBPK_301010.1"/>
<dbReference type="InterPro" id="IPR015943">
    <property type="entry name" value="WD40/YVTN_repeat-like_dom_sf"/>
</dbReference>
<evidence type="ECO:0000256" key="6">
    <source>
        <dbReference type="ARBA" id="ARBA00022701"/>
    </source>
</evidence>
<evidence type="ECO:0000313" key="17">
    <source>
        <dbReference type="Proteomes" id="UP000318447"/>
    </source>
</evidence>
<keyword evidence="11" id="KW-0539">Nucleus</keyword>
<dbReference type="GO" id="GO:0005874">
    <property type="term" value="C:microtubule"/>
    <property type="evidence" value="ECO:0007669"/>
    <property type="project" value="UniProtKB-KW"/>
</dbReference>
<protein>
    <submittedName>
        <fullName evidence="16">Spc97 / Spc98 family protein</fullName>
    </submittedName>
</protein>
<organism evidence="16 17">
    <name type="scientific">Leishmania donovani</name>
    <dbReference type="NCBI Taxonomy" id="5661"/>
    <lineage>
        <taxon>Eukaryota</taxon>
        <taxon>Discoba</taxon>
        <taxon>Euglenozoa</taxon>
        <taxon>Kinetoplastea</taxon>
        <taxon>Metakinetoplastina</taxon>
        <taxon>Trypanosomatida</taxon>
        <taxon>Trypanosomatidae</taxon>
        <taxon>Leishmaniinae</taxon>
        <taxon>Leishmania</taxon>
    </lineage>
</organism>
<accession>A0A504X9G7</accession>
<evidence type="ECO:0000256" key="12">
    <source>
        <dbReference type="PROSITE-ProRule" id="PRU00221"/>
    </source>
</evidence>
<dbReference type="InterPro" id="IPR019775">
    <property type="entry name" value="WD40_repeat_CS"/>
</dbReference>
<feature type="region of interest" description="Disordered" evidence="13">
    <location>
        <begin position="803"/>
        <end position="914"/>
    </location>
</feature>
<dbReference type="InterPro" id="IPR036322">
    <property type="entry name" value="WD40_repeat_dom_sf"/>
</dbReference>
<dbReference type="Proteomes" id="UP000318447">
    <property type="component" value="Unassembled WGS sequence"/>
</dbReference>